<keyword evidence="3" id="KW-0326">Glycosidase</keyword>
<comment type="similarity">
    <text evidence="1 4">Belongs to the glycosyl hydrolase 1 family.</text>
</comment>
<dbReference type="InterPro" id="IPR017853">
    <property type="entry name" value="GH"/>
</dbReference>
<accession>A0A8T2QHI3</accession>
<protein>
    <recommendedName>
        <fullName evidence="7">Beta-glucosidase</fullName>
    </recommendedName>
</protein>
<comment type="caution">
    <text evidence="5">The sequence shown here is derived from an EMBL/GenBank/DDBJ whole genome shotgun (WGS) entry which is preliminary data.</text>
</comment>
<dbReference type="Gene3D" id="3.20.20.80">
    <property type="entry name" value="Glycosidases"/>
    <property type="match status" value="1"/>
</dbReference>
<sequence length="207" mass="23880">MKSSVNARLPRFTEEESKELQGSLDFVGLNYYTAYYVQNASEELDPSLRWYESDRQATVGHVGPDGKLIGEAMGPPQIGWIFNCPWGLPKLLSWMENRYGKEEFQAHPIIITENGCMDRELNVSKRKALNDTRRINYLSGSLEHLANAIRNYGYNVQGFFAWSLIDNFEWESGLVCRFGLHYVDYDNKLKRYPKASAKWFKAFLAGK</sequence>
<evidence type="ECO:0000256" key="2">
    <source>
        <dbReference type="ARBA" id="ARBA00022801"/>
    </source>
</evidence>
<dbReference type="OrthoDB" id="65569at2759"/>
<reference evidence="5" key="1">
    <citation type="submission" date="2021-08" db="EMBL/GenBank/DDBJ databases">
        <title>WGS assembly of Ceratopteris richardii.</title>
        <authorList>
            <person name="Marchant D.B."/>
            <person name="Chen G."/>
            <person name="Jenkins J."/>
            <person name="Shu S."/>
            <person name="Leebens-Mack J."/>
            <person name="Grimwood J."/>
            <person name="Schmutz J."/>
            <person name="Soltis P."/>
            <person name="Soltis D."/>
            <person name="Chen Z.-H."/>
        </authorList>
    </citation>
    <scope>NUCLEOTIDE SEQUENCE</scope>
    <source>
        <strain evidence="5">Whitten #5841</strain>
        <tissue evidence="5">Leaf</tissue>
    </source>
</reference>
<gene>
    <name evidence="5" type="ORF">KP509_35G065800</name>
</gene>
<dbReference type="InterPro" id="IPR001360">
    <property type="entry name" value="Glyco_hydro_1"/>
</dbReference>
<name>A0A8T2QHI3_CERRI</name>
<evidence type="ECO:0000256" key="4">
    <source>
        <dbReference type="RuleBase" id="RU003690"/>
    </source>
</evidence>
<evidence type="ECO:0000256" key="1">
    <source>
        <dbReference type="ARBA" id="ARBA00010838"/>
    </source>
</evidence>
<dbReference type="GO" id="GO:0005975">
    <property type="term" value="P:carbohydrate metabolic process"/>
    <property type="evidence" value="ECO:0007669"/>
    <property type="project" value="InterPro"/>
</dbReference>
<dbReference type="EMBL" id="CM035440">
    <property type="protein sequence ID" value="KAH7283196.1"/>
    <property type="molecule type" value="Genomic_DNA"/>
</dbReference>
<organism evidence="5 6">
    <name type="scientific">Ceratopteris richardii</name>
    <name type="common">Triangle waterfern</name>
    <dbReference type="NCBI Taxonomy" id="49495"/>
    <lineage>
        <taxon>Eukaryota</taxon>
        <taxon>Viridiplantae</taxon>
        <taxon>Streptophyta</taxon>
        <taxon>Embryophyta</taxon>
        <taxon>Tracheophyta</taxon>
        <taxon>Polypodiopsida</taxon>
        <taxon>Polypodiidae</taxon>
        <taxon>Polypodiales</taxon>
        <taxon>Pteridineae</taxon>
        <taxon>Pteridaceae</taxon>
        <taxon>Parkerioideae</taxon>
        <taxon>Ceratopteris</taxon>
    </lineage>
</organism>
<keyword evidence="2" id="KW-0378">Hydrolase</keyword>
<dbReference type="AlphaFoldDB" id="A0A8T2QHI3"/>
<dbReference type="Pfam" id="PF00232">
    <property type="entry name" value="Glyco_hydro_1"/>
    <property type="match status" value="1"/>
</dbReference>
<dbReference type="PRINTS" id="PR00131">
    <property type="entry name" value="GLHYDRLASE1"/>
</dbReference>
<evidence type="ECO:0000256" key="3">
    <source>
        <dbReference type="ARBA" id="ARBA00023295"/>
    </source>
</evidence>
<dbReference type="GO" id="GO:0008422">
    <property type="term" value="F:beta-glucosidase activity"/>
    <property type="evidence" value="ECO:0007669"/>
    <property type="project" value="TreeGrafter"/>
</dbReference>
<evidence type="ECO:0000313" key="6">
    <source>
        <dbReference type="Proteomes" id="UP000825935"/>
    </source>
</evidence>
<dbReference type="SUPFAM" id="SSF51445">
    <property type="entry name" value="(Trans)glycosidases"/>
    <property type="match status" value="1"/>
</dbReference>
<dbReference type="PANTHER" id="PTHR10353">
    <property type="entry name" value="GLYCOSYL HYDROLASE"/>
    <property type="match status" value="1"/>
</dbReference>
<dbReference type="PANTHER" id="PTHR10353:SF36">
    <property type="entry name" value="LP05116P"/>
    <property type="match status" value="1"/>
</dbReference>
<evidence type="ECO:0008006" key="7">
    <source>
        <dbReference type="Google" id="ProtNLM"/>
    </source>
</evidence>
<dbReference type="Proteomes" id="UP000825935">
    <property type="component" value="Chromosome 35"/>
</dbReference>
<keyword evidence="6" id="KW-1185">Reference proteome</keyword>
<proteinExistence type="inferred from homology"/>
<evidence type="ECO:0000313" key="5">
    <source>
        <dbReference type="EMBL" id="KAH7283196.1"/>
    </source>
</evidence>